<dbReference type="InterPro" id="IPR046281">
    <property type="entry name" value="DUF6318"/>
</dbReference>
<proteinExistence type="predicted"/>
<feature type="compositionally biased region" description="Acidic residues" evidence="1">
    <location>
        <begin position="23"/>
        <end position="32"/>
    </location>
</feature>
<dbReference type="PROSITE" id="PS51257">
    <property type="entry name" value="PROKAR_LIPOPROTEIN"/>
    <property type="match status" value="1"/>
</dbReference>
<sequence length="224" mass="24443">MTWRLRTAASAVALGLLLISCGDEGEPDESDAESTAPAEAVDEDSVEDDAAEERSDDEDSSDDGADSREPVPASSSGPAENWPEPEKPDAMFEDTEEGAVAALEYWWAGLHHARNTGDTGPVREVSGEDCAICKNEIDVTTEVYEQDAWWVQDEYSVNMTDIWGDTDEIVVVAFSLTSGAFESYTDQGLQEEVEGQSDLSMEADLAFDGQWSVLQLEIMDEPEE</sequence>
<accession>A0ABU2DR16</accession>
<evidence type="ECO:0000313" key="4">
    <source>
        <dbReference type="Proteomes" id="UP001251870"/>
    </source>
</evidence>
<feature type="region of interest" description="Disordered" evidence="1">
    <location>
        <begin position="21"/>
        <end position="90"/>
    </location>
</feature>
<evidence type="ECO:0000259" key="2">
    <source>
        <dbReference type="Pfam" id="PF19843"/>
    </source>
</evidence>
<dbReference type="Proteomes" id="UP001251870">
    <property type="component" value="Unassembled WGS sequence"/>
</dbReference>
<dbReference type="Pfam" id="PF19843">
    <property type="entry name" value="DUF6318"/>
    <property type="match status" value="1"/>
</dbReference>
<feature type="compositionally biased region" description="Acidic residues" evidence="1">
    <location>
        <begin position="40"/>
        <end position="64"/>
    </location>
</feature>
<gene>
    <name evidence="3" type="ORF">RIL96_04695</name>
</gene>
<protein>
    <submittedName>
        <fullName evidence="3">DUF6318 family protein</fullName>
    </submittedName>
</protein>
<evidence type="ECO:0000313" key="3">
    <source>
        <dbReference type="EMBL" id="MDR8018861.1"/>
    </source>
</evidence>
<dbReference type="RefSeq" id="WP_310547849.1">
    <property type="nucleotide sequence ID" value="NZ_JAVKGR010000003.1"/>
</dbReference>
<reference evidence="3 4" key="1">
    <citation type="submission" date="2023-09" db="EMBL/GenBank/DDBJ databases">
        <title>Description of three actinobacteria isolated from air of manufacturing shop in a pharmaceutical factory.</title>
        <authorList>
            <person name="Zhang D.-F."/>
        </authorList>
    </citation>
    <scope>NUCLEOTIDE SEQUENCE [LARGE SCALE GENOMIC DNA]</scope>
    <source>
        <strain evidence="3 4">LY-0111</strain>
    </source>
</reference>
<keyword evidence="4" id="KW-1185">Reference proteome</keyword>
<organism evidence="3 4">
    <name type="scientific">Nesterenkonia aerolata</name>
    <dbReference type="NCBI Taxonomy" id="3074079"/>
    <lineage>
        <taxon>Bacteria</taxon>
        <taxon>Bacillati</taxon>
        <taxon>Actinomycetota</taxon>
        <taxon>Actinomycetes</taxon>
        <taxon>Micrococcales</taxon>
        <taxon>Micrococcaceae</taxon>
        <taxon>Nesterenkonia</taxon>
    </lineage>
</organism>
<feature type="domain" description="DUF6318" evidence="2">
    <location>
        <begin position="71"/>
        <end position="214"/>
    </location>
</feature>
<evidence type="ECO:0000256" key="1">
    <source>
        <dbReference type="SAM" id="MobiDB-lite"/>
    </source>
</evidence>
<dbReference type="EMBL" id="JAVKGR010000003">
    <property type="protein sequence ID" value="MDR8018861.1"/>
    <property type="molecule type" value="Genomic_DNA"/>
</dbReference>
<name>A0ABU2DR16_9MICC</name>
<comment type="caution">
    <text evidence="3">The sequence shown here is derived from an EMBL/GenBank/DDBJ whole genome shotgun (WGS) entry which is preliminary data.</text>
</comment>